<evidence type="ECO:0000313" key="11">
    <source>
        <dbReference type="Proteomes" id="UP000317650"/>
    </source>
</evidence>
<gene>
    <name evidence="10" type="ORF">C4D60_Mb04t17060</name>
</gene>
<dbReference type="GO" id="GO:0006606">
    <property type="term" value="P:protein import into nucleus"/>
    <property type="evidence" value="ECO:0007669"/>
    <property type="project" value="InterPro"/>
</dbReference>
<dbReference type="SUPFAM" id="SSF48371">
    <property type="entry name" value="ARM repeat"/>
    <property type="match status" value="1"/>
</dbReference>
<sequence length="976" mass="109042">MAAAALWQPREEGLREICGLLEQQISPNADQARIWQQLQQYNRLADFNNYLVFILARAVGKSLEVRQAAGLLLKNNLRTTFSSLSSSYRQYIKSELLPCLGASDRTVRSTVGTVVSVLLQLETVAGWPELLEALAQCLASNDFNHMEGAMDAIYKICEDIPEELDVDVPGLSERPINIFVPRLLQFFQSPHAILRKLSLGSINQFIVFMPTALFMSMDQYLQGLFHIAQDPSAEVRKLVCSAFVQLIEVRPTFLEPHLRNVIEYLLQANKDPDDEVALEACEFWSAYCDGNLPPDGLREYLPRLIPILLSNMAYAEDDETLFDAEDDESFPDRDQDEDTVNVWNLRKCSAAGLDILSNVFGDEILPTLMPLIQQKSSTTSDSSWKEREAAVLAIGAVAEGCINGLYPHIPEIVTFLIPLLDDKFPLIRSITCWTLSRFSKFIIQNIGHRDGYEQFDKALMGVLRRILDTNKRVQEAACSAFATLEEEAAEELAPRLEIILQHLLCAFGKYQRRNLRILYDAIGTLADAVGSELNQPKYLDILMPPLIAKWQQLANSDKDLFPLLECFTSIVQALGPAFSQFAEPVFQRCLSLIEIQQLAKVAKSNLRDLLLQCCMDQATDIRQSALALLGDLAKVCPVCLHPRIPDFLRVAAEQLNITAVKEAASVANNACWAIGELAVQVRQEIAPVVLTVISCLVPILQNAEGLNKSLRENSAITLGRLGWICPELVAPHVGHFIQPWCTALCMIRDDYEKEDAFRGLCAIVRTNPQGAVNSLSYLCKAVASWHEIQSEDLHNDICQVLNGYKQMLPNGAWEQCMSTLEPPVVQRLSRFQAGGSFDDNVPTPPFSSSPQPPLSSAATPRCQAHEVMQSRTDSATDDETGWCNCSPPLRLIRTPATSAGFRRKKKYRAHDPRNQFEVRDNVQLQKVPLHHEDRRPSLSQDVSKAVDAVGRSGRLMDDICHQTLSSKFCDDMDGSE</sequence>
<dbReference type="EMBL" id="PYDT01000001">
    <property type="protein sequence ID" value="THU72897.1"/>
    <property type="molecule type" value="Genomic_DNA"/>
</dbReference>
<dbReference type="InterPro" id="IPR016024">
    <property type="entry name" value="ARM-type_fold"/>
</dbReference>
<comment type="caution">
    <text evidence="10">The sequence shown here is derived from an EMBL/GenBank/DDBJ whole genome shotgun (WGS) entry which is preliminary data.</text>
</comment>
<dbReference type="InterPro" id="IPR001494">
    <property type="entry name" value="Importin-beta_N"/>
</dbReference>
<dbReference type="PROSITE" id="PS50166">
    <property type="entry name" value="IMPORTIN_B_NT"/>
    <property type="match status" value="1"/>
</dbReference>
<dbReference type="GO" id="GO:0031267">
    <property type="term" value="F:small GTPase binding"/>
    <property type="evidence" value="ECO:0007669"/>
    <property type="project" value="InterPro"/>
</dbReference>
<evidence type="ECO:0000256" key="5">
    <source>
        <dbReference type="ARBA" id="ARBA00022737"/>
    </source>
</evidence>
<accession>A0A4S8KCN0</accession>
<evidence type="ECO:0000256" key="3">
    <source>
        <dbReference type="ARBA" id="ARBA00022448"/>
    </source>
</evidence>
<dbReference type="STRING" id="52838.A0A4S8KCN0"/>
<dbReference type="SMART" id="SM00913">
    <property type="entry name" value="IBN_N"/>
    <property type="match status" value="1"/>
</dbReference>
<keyword evidence="4" id="KW-0963">Cytoplasm</keyword>
<comment type="subcellular location">
    <subcellularLocation>
        <location evidence="2">Cytoplasm</location>
    </subcellularLocation>
    <subcellularLocation>
        <location evidence="1">Nucleus</location>
    </subcellularLocation>
</comment>
<dbReference type="Pfam" id="PF25780">
    <property type="entry name" value="TPR_IPO5"/>
    <property type="match status" value="1"/>
</dbReference>
<protein>
    <recommendedName>
        <fullName evidence="9">Importin N-terminal domain-containing protein</fullName>
    </recommendedName>
</protein>
<evidence type="ECO:0000256" key="8">
    <source>
        <dbReference type="SAM" id="MobiDB-lite"/>
    </source>
</evidence>
<proteinExistence type="predicted"/>
<feature type="compositionally biased region" description="Pro residues" evidence="8">
    <location>
        <begin position="842"/>
        <end position="853"/>
    </location>
</feature>
<evidence type="ECO:0000259" key="9">
    <source>
        <dbReference type="PROSITE" id="PS50166"/>
    </source>
</evidence>
<dbReference type="Pfam" id="PF03810">
    <property type="entry name" value="IBN_N"/>
    <property type="match status" value="1"/>
</dbReference>
<evidence type="ECO:0000256" key="7">
    <source>
        <dbReference type="ARBA" id="ARBA00023242"/>
    </source>
</evidence>
<feature type="domain" description="Importin N-terminal" evidence="9">
    <location>
        <begin position="34"/>
        <end position="102"/>
    </location>
</feature>
<evidence type="ECO:0000256" key="4">
    <source>
        <dbReference type="ARBA" id="ARBA00022490"/>
    </source>
</evidence>
<dbReference type="InterPro" id="IPR011989">
    <property type="entry name" value="ARM-like"/>
</dbReference>
<reference evidence="10 11" key="1">
    <citation type="journal article" date="2019" name="Nat. Plants">
        <title>Genome sequencing of Musa balbisiana reveals subgenome evolution and function divergence in polyploid bananas.</title>
        <authorList>
            <person name="Yao X."/>
        </authorList>
    </citation>
    <scope>NUCLEOTIDE SEQUENCE [LARGE SCALE GENOMIC DNA]</scope>
    <source>
        <strain evidence="11">cv. DH-PKW</strain>
        <tissue evidence="10">Leaves</tissue>
    </source>
</reference>
<keyword evidence="11" id="KW-1185">Reference proteome</keyword>
<evidence type="ECO:0000313" key="10">
    <source>
        <dbReference type="EMBL" id="THU72897.1"/>
    </source>
</evidence>
<keyword evidence="3" id="KW-0813">Transport</keyword>
<dbReference type="Gene3D" id="1.25.10.10">
    <property type="entry name" value="Leucine-rich Repeat Variant"/>
    <property type="match status" value="1"/>
</dbReference>
<organism evidence="10 11">
    <name type="scientific">Musa balbisiana</name>
    <name type="common">Banana</name>
    <dbReference type="NCBI Taxonomy" id="52838"/>
    <lineage>
        <taxon>Eukaryota</taxon>
        <taxon>Viridiplantae</taxon>
        <taxon>Streptophyta</taxon>
        <taxon>Embryophyta</taxon>
        <taxon>Tracheophyta</taxon>
        <taxon>Spermatophyta</taxon>
        <taxon>Magnoliopsida</taxon>
        <taxon>Liliopsida</taxon>
        <taxon>Zingiberales</taxon>
        <taxon>Musaceae</taxon>
        <taxon>Musa</taxon>
    </lineage>
</organism>
<keyword evidence="6" id="KW-0653">Protein transport</keyword>
<evidence type="ECO:0000256" key="1">
    <source>
        <dbReference type="ARBA" id="ARBA00004123"/>
    </source>
</evidence>
<dbReference type="GO" id="GO:0005737">
    <property type="term" value="C:cytoplasm"/>
    <property type="evidence" value="ECO:0007669"/>
    <property type="project" value="UniProtKB-SubCell"/>
</dbReference>
<keyword evidence="7" id="KW-0539">Nucleus</keyword>
<keyword evidence="5" id="KW-0677">Repeat</keyword>
<dbReference type="AlphaFoldDB" id="A0A4S8KCN0"/>
<evidence type="ECO:0000256" key="6">
    <source>
        <dbReference type="ARBA" id="ARBA00022927"/>
    </source>
</evidence>
<dbReference type="InterPro" id="IPR040122">
    <property type="entry name" value="Importin_beta"/>
</dbReference>
<evidence type="ECO:0000256" key="2">
    <source>
        <dbReference type="ARBA" id="ARBA00004496"/>
    </source>
</evidence>
<dbReference type="InterPro" id="IPR057672">
    <property type="entry name" value="TPR_IPO4/5"/>
</dbReference>
<dbReference type="Proteomes" id="UP000317650">
    <property type="component" value="Chromosome 4"/>
</dbReference>
<dbReference type="PANTHER" id="PTHR10527">
    <property type="entry name" value="IMPORTIN BETA"/>
    <property type="match status" value="1"/>
</dbReference>
<feature type="region of interest" description="Disordered" evidence="8">
    <location>
        <begin position="836"/>
        <end position="858"/>
    </location>
</feature>
<name>A0A4S8KCN0_MUSBA</name>
<dbReference type="Pfam" id="PF13513">
    <property type="entry name" value="HEAT_EZ"/>
    <property type="match status" value="1"/>
</dbReference>